<dbReference type="Proteomes" id="UP000279307">
    <property type="component" value="Chromosome 7"/>
</dbReference>
<evidence type="ECO:0000313" key="13">
    <source>
        <dbReference type="EMBL" id="RLU20191.1"/>
    </source>
</evidence>
<dbReference type="OrthoDB" id="298344at2759"/>
<dbReference type="STRING" id="2015173.A0A026W5P0"/>
<keyword evidence="7" id="KW-0805">Transcription regulation</keyword>
<keyword evidence="12" id="KW-0131">Cell cycle</keyword>
<evidence type="ECO:0000313" key="14">
    <source>
        <dbReference type="Proteomes" id="UP000053097"/>
    </source>
</evidence>
<feature type="region of interest" description="Disordered" evidence="10">
    <location>
        <begin position="131"/>
        <end position="166"/>
    </location>
</feature>
<evidence type="ECO:0000313" key="12">
    <source>
        <dbReference type="EMBL" id="EZA51392.1"/>
    </source>
</evidence>
<dbReference type="GO" id="GO:0051301">
    <property type="term" value="P:cell division"/>
    <property type="evidence" value="ECO:0007669"/>
    <property type="project" value="UniProtKB-KW"/>
</dbReference>
<dbReference type="InterPro" id="IPR018866">
    <property type="entry name" value="Znf-4CXXC_R1"/>
</dbReference>
<keyword evidence="6" id="KW-0832">Ubl conjugation</keyword>
<accession>A0A026W5P0</accession>
<dbReference type="GO" id="GO:0006355">
    <property type="term" value="P:regulation of DNA-templated transcription"/>
    <property type="evidence" value="ECO:0007669"/>
    <property type="project" value="InterPro"/>
</dbReference>
<keyword evidence="4" id="KW-1017">Isopeptide bond</keyword>
<dbReference type="GO" id="GO:0005634">
    <property type="term" value="C:nucleus"/>
    <property type="evidence" value="ECO:0007669"/>
    <property type="project" value="UniProtKB-SubCell"/>
</dbReference>
<gene>
    <name evidence="13" type="ORF">DMN91_006798</name>
    <name evidence="12" type="ORF">X777_09661</name>
</gene>
<evidence type="ECO:0000259" key="11">
    <source>
        <dbReference type="Pfam" id="PF10497"/>
    </source>
</evidence>
<reference evidence="13 15" key="2">
    <citation type="journal article" date="2018" name="Genome Res.">
        <title>The genomic architecture and molecular evolution of ant odorant receptors.</title>
        <authorList>
            <person name="McKenzie S.K."/>
            <person name="Kronauer D.J.C."/>
        </authorList>
    </citation>
    <scope>NUCLEOTIDE SEQUENCE [LARGE SCALE GENOMIC DNA]</scope>
    <source>
        <strain evidence="13">Clonal line C1</strain>
    </source>
</reference>
<keyword evidence="12" id="KW-0132">Cell division</keyword>
<feature type="region of interest" description="Disordered" evidence="10">
    <location>
        <begin position="84"/>
        <end position="111"/>
    </location>
</feature>
<evidence type="ECO:0000256" key="5">
    <source>
        <dbReference type="ARBA" id="ARBA00022553"/>
    </source>
</evidence>
<keyword evidence="5" id="KW-0597">Phosphoprotein</keyword>
<dbReference type="AlphaFoldDB" id="A0A026W5P0"/>
<reference evidence="13" key="3">
    <citation type="submission" date="2018-07" db="EMBL/GenBank/DDBJ databases">
        <authorList>
            <person name="Mckenzie S.K."/>
            <person name="Kronauer D.J.C."/>
        </authorList>
    </citation>
    <scope>NUCLEOTIDE SEQUENCE</scope>
    <source>
        <strain evidence="13">Clonal line C1</strain>
    </source>
</reference>
<evidence type="ECO:0000313" key="15">
    <source>
        <dbReference type="Proteomes" id="UP000279307"/>
    </source>
</evidence>
<dbReference type="OMA" id="FPWAKPF"/>
<dbReference type="GO" id="GO:0005737">
    <property type="term" value="C:cytoplasm"/>
    <property type="evidence" value="ECO:0007669"/>
    <property type="project" value="UniProtKB-SubCell"/>
</dbReference>
<reference evidence="12 14" key="1">
    <citation type="journal article" date="2014" name="Curr. Biol.">
        <title>The genome of the clonal raider ant Cerapachys biroi.</title>
        <authorList>
            <person name="Oxley P.R."/>
            <person name="Ji L."/>
            <person name="Fetter-Pruneda I."/>
            <person name="McKenzie S.K."/>
            <person name="Li C."/>
            <person name="Hu H."/>
            <person name="Zhang G."/>
            <person name="Kronauer D.J."/>
        </authorList>
    </citation>
    <scope>NUCLEOTIDE SEQUENCE [LARGE SCALE GENOMIC DNA]</scope>
</reference>
<evidence type="ECO:0000256" key="1">
    <source>
        <dbReference type="ARBA" id="ARBA00004123"/>
    </source>
</evidence>
<protein>
    <submittedName>
        <fullName evidence="12">Cell division cycle-associated 7-like protein</fullName>
    </submittedName>
</protein>
<dbReference type="Proteomes" id="UP000053097">
    <property type="component" value="Unassembled WGS sequence"/>
</dbReference>
<comment type="subcellular location">
    <subcellularLocation>
        <location evidence="2">Cytoplasm</location>
    </subcellularLocation>
    <subcellularLocation>
        <location evidence="1">Nucleus</location>
    </subcellularLocation>
</comment>
<evidence type="ECO:0000256" key="6">
    <source>
        <dbReference type="ARBA" id="ARBA00022843"/>
    </source>
</evidence>
<sequence>MENNDYETLRQKNIAERNNILAELFDDIRKQRNEIKESWGKRSDGNVDVENEPPKKRRRTITRDSESFSGKGIRLQFRRTYNIRSRKSKNSFNDSESDNEDDSREHKNNRAKLTVMFPWAKPIQRPIDLMNTPTWNEGEEENDCSSTETRRKRKYHRPRSIDPRSVPSVDEVTQDMLDNIAERSTQKIYCKANGTSCHQCRQKTMDTKTVCRATSCIGVRGQFCGPCLQGRYGESVVEALKDPNWACPPCRDLCNCSICRTRSGRRPTGILLGLAKKEGYSSVMDYLQANTDNSE</sequence>
<dbReference type="Pfam" id="PF10497">
    <property type="entry name" value="zf-4CXXC_R1"/>
    <property type="match status" value="1"/>
</dbReference>
<evidence type="ECO:0000256" key="3">
    <source>
        <dbReference type="ARBA" id="ARBA00022490"/>
    </source>
</evidence>
<dbReference type="EMBL" id="QOIP01000007">
    <property type="protein sequence ID" value="RLU20191.1"/>
    <property type="molecule type" value="Genomic_DNA"/>
</dbReference>
<evidence type="ECO:0000256" key="7">
    <source>
        <dbReference type="ARBA" id="ARBA00023015"/>
    </source>
</evidence>
<evidence type="ECO:0000256" key="10">
    <source>
        <dbReference type="SAM" id="MobiDB-lite"/>
    </source>
</evidence>
<organism evidence="12 14">
    <name type="scientific">Ooceraea biroi</name>
    <name type="common">Clonal raider ant</name>
    <name type="synonym">Cerapachys biroi</name>
    <dbReference type="NCBI Taxonomy" id="2015173"/>
    <lineage>
        <taxon>Eukaryota</taxon>
        <taxon>Metazoa</taxon>
        <taxon>Ecdysozoa</taxon>
        <taxon>Arthropoda</taxon>
        <taxon>Hexapoda</taxon>
        <taxon>Insecta</taxon>
        <taxon>Pterygota</taxon>
        <taxon>Neoptera</taxon>
        <taxon>Endopterygota</taxon>
        <taxon>Hymenoptera</taxon>
        <taxon>Apocrita</taxon>
        <taxon>Aculeata</taxon>
        <taxon>Formicoidea</taxon>
        <taxon>Formicidae</taxon>
        <taxon>Dorylinae</taxon>
        <taxon>Ooceraea</taxon>
    </lineage>
</organism>
<dbReference type="EMBL" id="KK107390">
    <property type="protein sequence ID" value="EZA51392.1"/>
    <property type="molecule type" value="Genomic_DNA"/>
</dbReference>
<keyword evidence="8" id="KW-0804">Transcription</keyword>
<keyword evidence="9" id="KW-0539">Nucleus</keyword>
<evidence type="ECO:0000256" key="8">
    <source>
        <dbReference type="ARBA" id="ARBA00023163"/>
    </source>
</evidence>
<evidence type="ECO:0000256" key="9">
    <source>
        <dbReference type="ARBA" id="ARBA00023242"/>
    </source>
</evidence>
<keyword evidence="14" id="KW-1185">Reference proteome</keyword>
<proteinExistence type="predicted"/>
<dbReference type="PANTHER" id="PTHR31169">
    <property type="entry name" value="OS05G0300700 PROTEIN"/>
    <property type="match status" value="1"/>
</dbReference>
<dbReference type="InterPro" id="IPR040221">
    <property type="entry name" value="CDCA7/CDA7L"/>
</dbReference>
<name>A0A026W5P0_OOCBI</name>
<feature type="compositionally biased region" description="Basic and acidic residues" evidence="10">
    <location>
        <begin position="36"/>
        <end position="45"/>
    </location>
</feature>
<evidence type="ECO:0000256" key="2">
    <source>
        <dbReference type="ARBA" id="ARBA00004496"/>
    </source>
</evidence>
<dbReference type="PANTHER" id="PTHR31169:SF8">
    <property type="entry name" value="ZINC-FINGER DOMAIN OF MONOAMINE-OXIDASE A REPRESSOR R1 PROTEIN"/>
    <property type="match status" value="1"/>
</dbReference>
<evidence type="ECO:0000256" key="4">
    <source>
        <dbReference type="ARBA" id="ARBA00022499"/>
    </source>
</evidence>
<feature type="region of interest" description="Disordered" evidence="10">
    <location>
        <begin position="36"/>
        <end position="71"/>
    </location>
</feature>
<feature type="domain" description="Zinc-finger" evidence="11">
    <location>
        <begin position="190"/>
        <end position="287"/>
    </location>
</feature>
<keyword evidence="3" id="KW-0963">Cytoplasm</keyword>